<dbReference type="InterPro" id="IPR036188">
    <property type="entry name" value="FAD/NAD-bd_sf"/>
</dbReference>
<evidence type="ECO:0000256" key="4">
    <source>
        <dbReference type="ARBA" id="ARBA00023002"/>
    </source>
</evidence>
<evidence type="ECO:0000259" key="5">
    <source>
        <dbReference type="Pfam" id="PF01494"/>
    </source>
</evidence>
<dbReference type="SUPFAM" id="SSF51905">
    <property type="entry name" value="FAD/NAD(P)-binding domain"/>
    <property type="match status" value="1"/>
</dbReference>
<keyword evidence="7" id="KW-1185">Reference proteome</keyword>
<feature type="domain" description="FAD-binding" evidence="5">
    <location>
        <begin position="5"/>
        <end position="355"/>
    </location>
</feature>
<dbReference type="InterPro" id="IPR002938">
    <property type="entry name" value="FAD-bd"/>
</dbReference>
<keyword evidence="4" id="KW-0560">Oxidoreductase</keyword>
<comment type="cofactor">
    <cofactor evidence="1">
        <name>FAD</name>
        <dbReference type="ChEBI" id="CHEBI:57692"/>
    </cofactor>
</comment>
<dbReference type="InterPro" id="IPR050641">
    <property type="entry name" value="RIFMO-like"/>
</dbReference>
<proteinExistence type="predicted"/>
<dbReference type="PRINTS" id="PR00420">
    <property type="entry name" value="RNGMNOXGNASE"/>
</dbReference>
<evidence type="ECO:0000313" key="6">
    <source>
        <dbReference type="EMBL" id="KAL0953975.1"/>
    </source>
</evidence>
<dbReference type="PANTHER" id="PTHR43004:SF19">
    <property type="entry name" value="BINDING MONOOXYGENASE, PUTATIVE (JCVI)-RELATED"/>
    <property type="match status" value="1"/>
</dbReference>
<dbReference type="Pfam" id="PF01494">
    <property type="entry name" value="FAD_binding_3"/>
    <property type="match status" value="1"/>
</dbReference>
<evidence type="ECO:0000256" key="1">
    <source>
        <dbReference type="ARBA" id="ARBA00001974"/>
    </source>
</evidence>
<dbReference type="Gene3D" id="3.40.30.120">
    <property type="match status" value="1"/>
</dbReference>
<dbReference type="PANTHER" id="PTHR43004">
    <property type="entry name" value="TRK SYSTEM POTASSIUM UPTAKE PROTEIN"/>
    <property type="match status" value="1"/>
</dbReference>
<dbReference type="Gene3D" id="3.30.70.2450">
    <property type="match status" value="1"/>
</dbReference>
<protein>
    <recommendedName>
        <fullName evidence="5">FAD-binding domain-containing protein</fullName>
    </recommendedName>
</protein>
<dbReference type="Proteomes" id="UP001556367">
    <property type="component" value="Unassembled WGS sequence"/>
</dbReference>
<sequence length="550" mass="59713">MSSPSVLVVGGGPTGLVLALALAKNSVPVRVIEKFPGPIVGQRGAGLQPRTLEIHNFLGTYNDIAQRGQPIFKFRMYPIGAGDQGFMEREFVPHIEPSDSTPLPNPWRMGQDTQTEILRSHLAKHGVFVETGTELRKFEQKPDHVEVEIVKLDGGKETIEIAQFPYIVGADGASSIIRKGLDVTFLGETRDTELMLVGDVHIEEGAPAPGFFHLYGDASTSMLGIRDTEHENRYSFNLAGAELAIDDLLNNRDELLQVMTRISGRTDIKWGEVTWLSKYRPNIRMADRFGSGRCFIAGDAAHVHSPSGGQGMNSGCMDAFNLAWKLALVVKGLAKPSLLVSYTDERLPVIATMLKMTTKLHRTVITQGNTESGWRRDGSLTQLGVNSRGSPIVVDERTRAQDVVFNPYDTNLNAPRVAGDRAPDSTELHDLKGASDVTRLFQIYGPAHHTVLVFAGTANDAKTLLDATLKAAKSAPLRSVVVLPLEAESVGETTSAANYVLVDQKGLARRNYQVEASAPPTAVVVRPDGVLGAIATRTQGVETYFGNILL</sequence>
<name>A0ABR3JE20_9AGAR</name>
<gene>
    <name evidence="6" type="ORF">HGRIS_005134</name>
</gene>
<evidence type="ECO:0000256" key="2">
    <source>
        <dbReference type="ARBA" id="ARBA00022630"/>
    </source>
</evidence>
<evidence type="ECO:0000313" key="7">
    <source>
        <dbReference type="Proteomes" id="UP001556367"/>
    </source>
</evidence>
<comment type="caution">
    <text evidence="6">The sequence shown here is derived from an EMBL/GenBank/DDBJ whole genome shotgun (WGS) entry which is preliminary data.</text>
</comment>
<keyword evidence="3" id="KW-0274">FAD</keyword>
<reference evidence="7" key="1">
    <citation type="submission" date="2024-06" db="EMBL/GenBank/DDBJ databases">
        <title>Multi-omics analyses provide insights into the biosynthesis of the anticancer antibiotic pleurotin in Hohenbuehelia grisea.</title>
        <authorList>
            <person name="Weaver J.A."/>
            <person name="Alberti F."/>
        </authorList>
    </citation>
    <scope>NUCLEOTIDE SEQUENCE [LARGE SCALE GENOMIC DNA]</scope>
    <source>
        <strain evidence="7">T-177</strain>
    </source>
</reference>
<organism evidence="6 7">
    <name type="scientific">Hohenbuehelia grisea</name>
    <dbReference type="NCBI Taxonomy" id="104357"/>
    <lineage>
        <taxon>Eukaryota</taxon>
        <taxon>Fungi</taxon>
        <taxon>Dikarya</taxon>
        <taxon>Basidiomycota</taxon>
        <taxon>Agaricomycotina</taxon>
        <taxon>Agaricomycetes</taxon>
        <taxon>Agaricomycetidae</taxon>
        <taxon>Agaricales</taxon>
        <taxon>Pleurotineae</taxon>
        <taxon>Pleurotaceae</taxon>
        <taxon>Hohenbuehelia</taxon>
    </lineage>
</organism>
<keyword evidence="2" id="KW-0285">Flavoprotein</keyword>
<evidence type="ECO:0000256" key="3">
    <source>
        <dbReference type="ARBA" id="ARBA00022827"/>
    </source>
</evidence>
<dbReference type="EMBL" id="JASNQZ010000008">
    <property type="protein sequence ID" value="KAL0953975.1"/>
    <property type="molecule type" value="Genomic_DNA"/>
</dbReference>
<accession>A0ABR3JE20</accession>
<dbReference type="Gene3D" id="3.50.50.60">
    <property type="entry name" value="FAD/NAD(P)-binding domain"/>
    <property type="match status" value="1"/>
</dbReference>